<reference evidence="6 7" key="3">
    <citation type="journal article" date="2010" name="BMC Genomics">
        <title>Transcriptome sequencing and comparative analysis of cucumber flowers with different sex types.</title>
        <authorList>
            <person name="Guo S."/>
            <person name="Zheng Y."/>
            <person name="Joung J.G."/>
            <person name="Liu S."/>
            <person name="Zhang Z."/>
            <person name="Crasta O.R."/>
            <person name="Sobral B.W."/>
            <person name="Xu Y."/>
            <person name="Huang S."/>
            <person name="Fei Z."/>
        </authorList>
    </citation>
    <scope>NUCLEOTIDE SEQUENCE [LARGE SCALE GENOMIC DNA]</scope>
    <source>
        <strain evidence="7">cv. 9930</strain>
    </source>
</reference>
<reference evidence="6 7" key="4">
    <citation type="journal article" date="2011" name="BMC Genomics">
        <title>RNA-Seq improves annotation of protein-coding genes in the cucumber genome.</title>
        <authorList>
            <person name="Li Z."/>
            <person name="Zhang Z."/>
            <person name="Yan P."/>
            <person name="Huang S."/>
            <person name="Fei Z."/>
            <person name="Lin K."/>
        </authorList>
    </citation>
    <scope>NUCLEOTIDE SEQUENCE [LARGE SCALE GENOMIC DNA]</scope>
    <source>
        <strain evidence="7">cv. 9930</strain>
    </source>
</reference>
<evidence type="ECO:0000256" key="2">
    <source>
        <dbReference type="ARBA" id="ARBA00022771"/>
    </source>
</evidence>
<dbReference type="GO" id="GO:0032183">
    <property type="term" value="F:SUMO binding"/>
    <property type="evidence" value="ECO:0000318"/>
    <property type="project" value="GO_Central"/>
</dbReference>
<dbReference type="Gene3D" id="3.30.40.10">
    <property type="entry name" value="Zinc/RING finger domain, C3HC4 (zinc finger)"/>
    <property type="match status" value="1"/>
</dbReference>
<dbReference type="GO" id="GO:0061630">
    <property type="term" value="F:ubiquitin protein ligase activity"/>
    <property type="evidence" value="ECO:0007669"/>
    <property type="project" value="InterPro"/>
</dbReference>
<reference evidence="6 7" key="2">
    <citation type="journal article" date="2009" name="PLoS ONE">
        <title>An integrated genetic and cytogenetic map of the cucumber genome.</title>
        <authorList>
            <person name="Ren Y."/>
            <person name="Zhang Z."/>
            <person name="Liu J."/>
            <person name="Staub J.E."/>
            <person name="Han Y."/>
            <person name="Cheng Z."/>
            <person name="Li X."/>
            <person name="Lu J."/>
            <person name="Miao H."/>
            <person name="Kang H."/>
            <person name="Xie B."/>
            <person name="Gu X."/>
            <person name="Wang X."/>
            <person name="Du Y."/>
            <person name="Jin W."/>
            <person name="Huang S."/>
        </authorList>
    </citation>
    <scope>NUCLEOTIDE SEQUENCE [LARGE SCALE GENOMIC DNA]</scope>
    <source>
        <strain evidence="7">cv. 9930</strain>
    </source>
</reference>
<dbReference type="KEGG" id="csv:101211386"/>
<evidence type="ECO:0000256" key="1">
    <source>
        <dbReference type="ARBA" id="ARBA00022723"/>
    </source>
</evidence>
<reference evidence="6 7" key="1">
    <citation type="journal article" date="2009" name="Nat. Genet.">
        <title>The genome of the cucumber, Cucumis sativus L.</title>
        <authorList>
            <person name="Huang S."/>
            <person name="Li R."/>
            <person name="Zhang Z."/>
            <person name="Li L."/>
            <person name="Gu X."/>
            <person name="Fan W."/>
            <person name="Lucas W.J."/>
            <person name="Wang X."/>
            <person name="Xie B."/>
            <person name="Ni P."/>
            <person name="Ren Y."/>
            <person name="Zhu H."/>
            <person name="Li J."/>
            <person name="Lin K."/>
            <person name="Jin W."/>
            <person name="Fei Z."/>
            <person name="Li G."/>
            <person name="Staub J."/>
            <person name="Kilian A."/>
            <person name="van der Vossen E.A."/>
            <person name="Wu Y."/>
            <person name="Guo J."/>
            <person name="He J."/>
            <person name="Jia Z."/>
            <person name="Ren Y."/>
            <person name="Tian G."/>
            <person name="Lu Y."/>
            <person name="Ruan J."/>
            <person name="Qian W."/>
            <person name="Wang M."/>
            <person name="Huang Q."/>
            <person name="Li B."/>
            <person name="Xuan Z."/>
            <person name="Cao J."/>
            <person name="Asan"/>
            <person name="Wu Z."/>
            <person name="Zhang J."/>
            <person name="Cai Q."/>
            <person name="Bai Y."/>
            <person name="Zhao B."/>
            <person name="Han Y."/>
            <person name="Li Y."/>
            <person name="Li X."/>
            <person name="Wang S."/>
            <person name="Shi Q."/>
            <person name="Liu S."/>
            <person name="Cho W.K."/>
            <person name="Kim J.Y."/>
            <person name="Xu Y."/>
            <person name="Heller-Uszynska K."/>
            <person name="Miao H."/>
            <person name="Cheng Z."/>
            <person name="Zhang S."/>
            <person name="Wu J."/>
            <person name="Yang Y."/>
            <person name="Kang H."/>
            <person name="Li M."/>
            <person name="Liang H."/>
            <person name="Ren X."/>
            <person name="Shi Z."/>
            <person name="Wen M."/>
            <person name="Jian M."/>
            <person name="Yang H."/>
            <person name="Zhang G."/>
            <person name="Yang Z."/>
            <person name="Chen R."/>
            <person name="Liu S."/>
            <person name="Li J."/>
            <person name="Ma L."/>
            <person name="Liu H."/>
            <person name="Zhou Y."/>
            <person name="Zhao J."/>
            <person name="Fang X."/>
            <person name="Li G."/>
            <person name="Fang L."/>
            <person name="Li Y."/>
            <person name="Liu D."/>
            <person name="Zheng H."/>
            <person name="Zhang Y."/>
            <person name="Qin N."/>
            <person name="Li Z."/>
            <person name="Yang G."/>
            <person name="Yang S."/>
            <person name="Bolund L."/>
            <person name="Kristiansen K."/>
            <person name="Zheng H."/>
            <person name="Li S."/>
            <person name="Zhang X."/>
            <person name="Yang H."/>
            <person name="Wang J."/>
            <person name="Sun R."/>
            <person name="Zhang B."/>
            <person name="Jiang S."/>
            <person name="Wang J."/>
            <person name="Du Y."/>
            <person name="Li S."/>
        </authorList>
    </citation>
    <scope>NUCLEOTIDE SEQUENCE [LARGE SCALE GENOMIC DNA]</scope>
    <source>
        <strain evidence="7">cv. 9930</strain>
    </source>
</reference>
<sequence>MSIQSSNDLHDWSSRVIERRTVLDFDLNCPPPDECIDPTGLPDEAAQYYNHYQGQATDAIDEDIAIISPRKFAEARKNFRRNHFESGCGAVIRRNGNTEVYGALSDVTTWPPFTIWSPLTISNNVSLQEQQTIHNLDLRLSCESSSRATKAKTDTDIPSTLALSSSIPPTDRTLRCAICIEPLVEETTTKCGHVFCRNCIETAIATQHRCPICRRKLRRRDIIRIYLPFTS</sequence>
<dbReference type="PANTHER" id="PTHR47094">
    <property type="entry name" value="ELFLESS, ISOFORM B"/>
    <property type="match status" value="1"/>
</dbReference>
<dbReference type="Gramene" id="KGN56720">
    <property type="protein sequence ID" value="KGN56720"/>
    <property type="gene ID" value="Csa_3G130260"/>
</dbReference>
<protein>
    <recommendedName>
        <fullName evidence="5">RING-type domain-containing protein</fullName>
    </recommendedName>
</protein>
<evidence type="ECO:0000313" key="6">
    <source>
        <dbReference type="EMBL" id="KGN56720.1"/>
    </source>
</evidence>
<accession>A0A0A0L424</accession>
<dbReference type="AlphaFoldDB" id="A0A0A0L424"/>
<dbReference type="EMBL" id="CM002924">
    <property type="protein sequence ID" value="KGN56720.1"/>
    <property type="molecule type" value="Genomic_DNA"/>
</dbReference>
<evidence type="ECO:0000313" key="7">
    <source>
        <dbReference type="Proteomes" id="UP000029981"/>
    </source>
</evidence>
<keyword evidence="3" id="KW-0862">Zinc</keyword>
<dbReference type="InterPro" id="IPR017907">
    <property type="entry name" value="Znf_RING_CS"/>
</dbReference>
<proteinExistence type="predicted"/>
<dbReference type="GO" id="GO:0006511">
    <property type="term" value="P:ubiquitin-dependent protein catabolic process"/>
    <property type="evidence" value="ECO:0000318"/>
    <property type="project" value="GO_Central"/>
</dbReference>
<dbReference type="eggNOG" id="KOG0320">
    <property type="taxonomic scope" value="Eukaryota"/>
</dbReference>
<dbReference type="SUPFAM" id="SSF57850">
    <property type="entry name" value="RING/U-box"/>
    <property type="match status" value="1"/>
</dbReference>
<evidence type="ECO:0000259" key="5">
    <source>
        <dbReference type="PROSITE" id="PS50089"/>
    </source>
</evidence>
<organism evidence="6 7">
    <name type="scientific">Cucumis sativus</name>
    <name type="common">Cucumber</name>
    <dbReference type="NCBI Taxonomy" id="3659"/>
    <lineage>
        <taxon>Eukaryota</taxon>
        <taxon>Viridiplantae</taxon>
        <taxon>Streptophyta</taxon>
        <taxon>Embryophyta</taxon>
        <taxon>Tracheophyta</taxon>
        <taxon>Spermatophyta</taxon>
        <taxon>Magnoliopsida</taxon>
        <taxon>eudicotyledons</taxon>
        <taxon>Gunneridae</taxon>
        <taxon>Pentapetalae</taxon>
        <taxon>rosids</taxon>
        <taxon>fabids</taxon>
        <taxon>Cucurbitales</taxon>
        <taxon>Cucurbitaceae</taxon>
        <taxon>Benincaseae</taxon>
        <taxon>Cucumis</taxon>
    </lineage>
</organism>
<dbReference type="PANTHER" id="PTHR47094:SF18">
    <property type="entry name" value="RING-TYPE DOMAIN-CONTAINING PROTEIN"/>
    <property type="match status" value="1"/>
</dbReference>
<name>A0A0A0L424_CUCSA</name>
<evidence type="ECO:0000256" key="4">
    <source>
        <dbReference type="PROSITE-ProRule" id="PRU00175"/>
    </source>
</evidence>
<dbReference type="InterPro" id="IPR013083">
    <property type="entry name" value="Znf_RING/FYVE/PHD"/>
</dbReference>
<dbReference type="InterPro" id="IPR049627">
    <property type="entry name" value="SLX8"/>
</dbReference>
<keyword evidence="7" id="KW-1185">Reference proteome</keyword>
<dbReference type="STRING" id="3659.A0A0A0L424"/>
<dbReference type="PROSITE" id="PS00518">
    <property type="entry name" value="ZF_RING_1"/>
    <property type="match status" value="1"/>
</dbReference>
<dbReference type="Pfam" id="PF13923">
    <property type="entry name" value="zf-C3HC4_2"/>
    <property type="match status" value="1"/>
</dbReference>
<dbReference type="Proteomes" id="UP000029981">
    <property type="component" value="Chromosome 3"/>
</dbReference>
<dbReference type="OMA" id="HYQGQAT"/>
<dbReference type="GO" id="GO:0005634">
    <property type="term" value="C:nucleus"/>
    <property type="evidence" value="ECO:0000318"/>
    <property type="project" value="GO_Central"/>
</dbReference>
<dbReference type="PROSITE" id="PS50089">
    <property type="entry name" value="ZF_RING_2"/>
    <property type="match status" value="1"/>
</dbReference>
<dbReference type="SMART" id="SM00184">
    <property type="entry name" value="RING"/>
    <property type="match status" value="1"/>
</dbReference>
<dbReference type="InterPro" id="IPR001841">
    <property type="entry name" value="Znf_RING"/>
</dbReference>
<dbReference type="GO" id="GO:0008270">
    <property type="term" value="F:zinc ion binding"/>
    <property type="evidence" value="ECO:0007669"/>
    <property type="project" value="UniProtKB-KW"/>
</dbReference>
<dbReference type="OrthoDB" id="6105938at2759"/>
<keyword evidence="1" id="KW-0479">Metal-binding</keyword>
<evidence type="ECO:0000256" key="3">
    <source>
        <dbReference type="ARBA" id="ARBA00022833"/>
    </source>
</evidence>
<feature type="domain" description="RING-type" evidence="5">
    <location>
        <begin position="176"/>
        <end position="214"/>
    </location>
</feature>
<keyword evidence="2 4" id="KW-0863">Zinc-finger</keyword>
<gene>
    <name evidence="6" type="ORF">Csa_3G130260</name>
</gene>